<dbReference type="InterPro" id="IPR018060">
    <property type="entry name" value="HTH_AraC"/>
</dbReference>
<evidence type="ECO:0000256" key="5">
    <source>
        <dbReference type="ARBA" id="ARBA00024867"/>
    </source>
</evidence>
<dbReference type="InterPro" id="IPR018062">
    <property type="entry name" value="HTH_AraC-typ_CS"/>
</dbReference>
<feature type="modified residue" description="4-aspartylphosphate" evidence="6">
    <location>
        <position position="55"/>
    </location>
</feature>
<dbReference type="CDD" id="cd17536">
    <property type="entry name" value="REC_YesN-like"/>
    <property type="match status" value="1"/>
</dbReference>
<dbReference type="PROSITE" id="PS01124">
    <property type="entry name" value="HTH_ARAC_FAMILY_2"/>
    <property type="match status" value="1"/>
</dbReference>
<dbReference type="Pfam" id="PF12833">
    <property type="entry name" value="HTH_18"/>
    <property type="match status" value="1"/>
</dbReference>
<dbReference type="AlphaFoldDB" id="A0A6L6LM10"/>
<feature type="domain" description="Response regulatory" evidence="8">
    <location>
        <begin position="2"/>
        <end position="120"/>
    </location>
</feature>
<dbReference type="Pfam" id="PF00072">
    <property type="entry name" value="Response_reg"/>
    <property type="match status" value="1"/>
</dbReference>
<proteinExistence type="predicted"/>
<dbReference type="PRINTS" id="PR00032">
    <property type="entry name" value="HTHARAC"/>
</dbReference>
<comment type="function">
    <text evidence="5">May play the central regulatory role in sporulation. It may be an element of the effector pathway responsible for the activation of sporulation genes in response to nutritional stress. Spo0A may act in concert with spo0H (a sigma factor) to control the expression of some genes that are critical to the sporulation process.</text>
</comment>
<protein>
    <recommendedName>
        <fullName evidence="1">Stage 0 sporulation protein A homolog</fullName>
    </recommendedName>
</protein>
<dbReference type="Gene3D" id="3.40.50.2300">
    <property type="match status" value="1"/>
</dbReference>
<dbReference type="GO" id="GO:0000160">
    <property type="term" value="P:phosphorelay signal transduction system"/>
    <property type="evidence" value="ECO:0007669"/>
    <property type="project" value="InterPro"/>
</dbReference>
<keyword evidence="3" id="KW-0238">DNA-binding</keyword>
<dbReference type="SMART" id="SM00342">
    <property type="entry name" value="HTH_ARAC"/>
    <property type="match status" value="1"/>
</dbReference>
<dbReference type="InterPro" id="IPR001789">
    <property type="entry name" value="Sig_transdc_resp-reg_receiver"/>
</dbReference>
<evidence type="ECO:0000259" key="8">
    <source>
        <dbReference type="PROSITE" id="PS50110"/>
    </source>
</evidence>
<comment type="caution">
    <text evidence="9">The sequence shown here is derived from an EMBL/GenBank/DDBJ whole genome shotgun (WGS) entry which is preliminary data.</text>
</comment>
<dbReference type="SUPFAM" id="SSF46689">
    <property type="entry name" value="Homeodomain-like"/>
    <property type="match status" value="2"/>
</dbReference>
<dbReference type="GO" id="GO:0043565">
    <property type="term" value="F:sequence-specific DNA binding"/>
    <property type="evidence" value="ECO:0007669"/>
    <property type="project" value="InterPro"/>
</dbReference>
<dbReference type="Proteomes" id="UP000472755">
    <property type="component" value="Unassembled WGS sequence"/>
</dbReference>
<evidence type="ECO:0000313" key="10">
    <source>
        <dbReference type="Proteomes" id="UP000472755"/>
    </source>
</evidence>
<evidence type="ECO:0000259" key="7">
    <source>
        <dbReference type="PROSITE" id="PS01124"/>
    </source>
</evidence>
<gene>
    <name evidence="9" type="ORF">GMD59_01065</name>
</gene>
<dbReference type="SMART" id="SM00448">
    <property type="entry name" value="REC"/>
    <property type="match status" value="1"/>
</dbReference>
<evidence type="ECO:0000313" key="9">
    <source>
        <dbReference type="EMBL" id="MTS25872.1"/>
    </source>
</evidence>
<dbReference type="Gene3D" id="1.10.10.60">
    <property type="entry name" value="Homeodomain-like"/>
    <property type="match status" value="2"/>
</dbReference>
<dbReference type="PROSITE" id="PS00041">
    <property type="entry name" value="HTH_ARAC_FAMILY_1"/>
    <property type="match status" value="1"/>
</dbReference>
<dbReference type="InterPro" id="IPR009057">
    <property type="entry name" value="Homeodomain-like_sf"/>
</dbReference>
<dbReference type="InterPro" id="IPR011006">
    <property type="entry name" value="CheY-like_superfamily"/>
</dbReference>
<reference evidence="9 10" key="1">
    <citation type="journal article" date="2019" name="Nat. Med.">
        <title>A library of human gut bacterial isolates paired with longitudinal multiomics data enables mechanistic microbiome research.</title>
        <authorList>
            <person name="Poyet M."/>
            <person name="Groussin M."/>
            <person name="Gibbons S.M."/>
            <person name="Avila-Pacheco J."/>
            <person name="Jiang X."/>
            <person name="Kearney S.M."/>
            <person name="Perrotta A.R."/>
            <person name="Berdy B."/>
            <person name="Zhao S."/>
            <person name="Lieberman T.D."/>
            <person name="Swanson P.K."/>
            <person name="Smith M."/>
            <person name="Roesemann S."/>
            <person name="Alexander J.E."/>
            <person name="Rich S.A."/>
            <person name="Livny J."/>
            <person name="Vlamakis H."/>
            <person name="Clish C."/>
            <person name="Bullock K."/>
            <person name="Deik A."/>
            <person name="Scott J."/>
            <person name="Pierce K.A."/>
            <person name="Xavier R.J."/>
            <person name="Alm E.J."/>
        </authorList>
    </citation>
    <scope>NUCLEOTIDE SEQUENCE [LARGE SCALE GENOMIC DNA]</scope>
    <source>
        <strain evidence="9 10">BIOML-A4</strain>
    </source>
</reference>
<accession>A0A6L6LM10</accession>
<dbReference type="SUPFAM" id="SSF52172">
    <property type="entry name" value="CheY-like"/>
    <property type="match status" value="1"/>
</dbReference>
<dbReference type="PANTHER" id="PTHR43280">
    <property type="entry name" value="ARAC-FAMILY TRANSCRIPTIONAL REGULATOR"/>
    <property type="match status" value="1"/>
</dbReference>
<organism evidence="9 10">
    <name type="scientific">Ruthenibacterium lactatiformans</name>
    <dbReference type="NCBI Taxonomy" id="1550024"/>
    <lineage>
        <taxon>Bacteria</taxon>
        <taxon>Bacillati</taxon>
        <taxon>Bacillota</taxon>
        <taxon>Clostridia</taxon>
        <taxon>Eubacteriales</taxon>
        <taxon>Oscillospiraceae</taxon>
        <taxon>Ruthenibacterium</taxon>
    </lineage>
</organism>
<evidence type="ECO:0000256" key="6">
    <source>
        <dbReference type="PROSITE-ProRule" id="PRU00169"/>
    </source>
</evidence>
<evidence type="ECO:0000256" key="4">
    <source>
        <dbReference type="ARBA" id="ARBA00023163"/>
    </source>
</evidence>
<name>A0A6L6LM10_9FIRM</name>
<dbReference type="RefSeq" id="WP_172725847.1">
    <property type="nucleotide sequence ID" value="NZ_WMZN01000001.1"/>
</dbReference>
<sequence>MTVLMVDDEPLTIQTLAKNIDWAHLGVSTPLLAFNAKQAKELFDANDKIDIILCDIEMPGTDGFSLLQWVREHHSETKMVIITNHAVFRYAQQAVHLGCVDYLTKPLNPEAVSETLRAIIKEKTDRLVSLAENETAKRNALWHDMLSNRFPNAAASFPAEKFAGYLFIPCLFNVYSHASLKAQAIVDLRFQVKKELADKTKRDPCVILFPWQTEQVVMIRALTDFTPESCKTHLALLETLAQEVSARYGCSYLIAEPLAFPTVLDEAKNMYQFSSDFPCYSNAHYNSETEHAYRVQREPVVEAKKFIERYFDSDISRNQVSEYVHLHPDYLDRLFKAELNMSVAHFIREKKIAKAQKQLRTTSMSISEIAFQEGYTNLSNFTEAFKRITGMTPQEYRKKNT</sequence>
<dbReference type="PANTHER" id="PTHR43280:SF2">
    <property type="entry name" value="HTH-TYPE TRANSCRIPTIONAL REGULATOR EXSA"/>
    <property type="match status" value="1"/>
</dbReference>
<dbReference type="EMBL" id="WMZU01000001">
    <property type="protein sequence ID" value="MTS25872.1"/>
    <property type="molecule type" value="Genomic_DNA"/>
</dbReference>
<dbReference type="InterPro" id="IPR020449">
    <property type="entry name" value="Tscrpt_reg_AraC-type_HTH"/>
</dbReference>
<dbReference type="GO" id="GO:0003700">
    <property type="term" value="F:DNA-binding transcription factor activity"/>
    <property type="evidence" value="ECO:0007669"/>
    <property type="project" value="InterPro"/>
</dbReference>
<keyword evidence="2" id="KW-0805">Transcription regulation</keyword>
<evidence type="ECO:0000256" key="3">
    <source>
        <dbReference type="ARBA" id="ARBA00023125"/>
    </source>
</evidence>
<keyword evidence="6" id="KW-0597">Phosphoprotein</keyword>
<evidence type="ECO:0000256" key="1">
    <source>
        <dbReference type="ARBA" id="ARBA00018672"/>
    </source>
</evidence>
<evidence type="ECO:0000256" key="2">
    <source>
        <dbReference type="ARBA" id="ARBA00023015"/>
    </source>
</evidence>
<feature type="domain" description="HTH araC/xylS-type" evidence="7">
    <location>
        <begin position="301"/>
        <end position="399"/>
    </location>
</feature>
<dbReference type="PROSITE" id="PS50110">
    <property type="entry name" value="RESPONSE_REGULATORY"/>
    <property type="match status" value="1"/>
</dbReference>
<keyword evidence="4" id="KW-0804">Transcription</keyword>